<name>A0A9D6V5T8_9BACT</name>
<dbReference type="EMBL" id="JACRDE010000246">
    <property type="protein sequence ID" value="MBI5249637.1"/>
    <property type="molecule type" value="Genomic_DNA"/>
</dbReference>
<dbReference type="AlphaFoldDB" id="A0A9D6V5T8"/>
<protein>
    <submittedName>
        <fullName evidence="1">Uncharacterized protein</fullName>
    </submittedName>
</protein>
<gene>
    <name evidence="1" type="ORF">HY912_09090</name>
</gene>
<dbReference type="Proteomes" id="UP000807825">
    <property type="component" value="Unassembled WGS sequence"/>
</dbReference>
<accession>A0A9D6V5T8</accession>
<sequence length="96" mass="11097">MTDSKAETPYEDEQIRCPKLGHQVSFGYCRVERQDLPCQKAIACWHERFDVEGLFRLALTPEQFEEAFLQPPASKMVTLVELIERAKKLVQNGKLD</sequence>
<evidence type="ECO:0000313" key="2">
    <source>
        <dbReference type="Proteomes" id="UP000807825"/>
    </source>
</evidence>
<proteinExistence type="predicted"/>
<comment type="caution">
    <text evidence="1">The sequence shown here is derived from an EMBL/GenBank/DDBJ whole genome shotgun (WGS) entry which is preliminary data.</text>
</comment>
<reference evidence="1" key="1">
    <citation type="submission" date="2020-07" db="EMBL/GenBank/DDBJ databases">
        <title>Huge and variable diversity of episymbiotic CPR bacteria and DPANN archaea in groundwater ecosystems.</title>
        <authorList>
            <person name="He C.Y."/>
            <person name="Keren R."/>
            <person name="Whittaker M."/>
            <person name="Farag I.F."/>
            <person name="Doudna J."/>
            <person name="Cate J.H.D."/>
            <person name="Banfield J.F."/>
        </authorList>
    </citation>
    <scope>NUCLEOTIDE SEQUENCE</scope>
    <source>
        <strain evidence="1">NC_groundwater_1664_Pr3_B-0.1um_52_9</strain>
    </source>
</reference>
<organism evidence="1 2">
    <name type="scientific">Desulfomonile tiedjei</name>
    <dbReference type="NCBI Taxonomy" id="2358"/>
    <lineage>
        <taxon>Bacteria</taxon>
        <taxon>Pseudomonadati</taxon>
        <taxon>Thermodesulfobacteriota</taxon>
        <taxon>Desulfomonilia</taxon>
        <taxon>Desulfomonilales</taxon>
        <taxon>Desulfomonilaceae</taxon>
        <taxon>Desulfomonile</taxon>
    </lineage>
</organism>
<evidence type="ECO:0000313" key="1">
    <source>
        <dbReference type="EMBL" id="MBI5249637.1"/>
    </source>
</evidence>